<reference evidence="2" key="1">
    <citation type="journal article" date="2023" name="Proc. Natl. Acad. Sci. U.S.A.">
        <title>Genomic and structural basis for evolution of tropane alkaloid biosynthesis.</title>
        <authorList>
            <person name="Wanga Y.-J."/>
            <person name="Taina T."/>
            <person name="Yua J.-Y."/>
            <person name="Lia J."/>
            <person name="Xua B."/>
            <person name="Chenc J."/>
            <person name="D'Auriad J.C."/>
            <person name="Huanga J.-P."/>
            <person name="Huanga S.-X."/>
        </authorList>
    </citation>
    <scope>NUCLEOTIDE SEQUENCE [LARGE SCALE GENOMIC DNA]</scope>
    <source>
        <strain evidence="2">cv. KIB-2019</strain>
    </source>
</reference>
<keyword evidence="2" id="KW-1185">Reference proteome</keyword>
<evidence type="ECO:0000313" key="1">
    <source>
        <dbReference type="EMBL" id="KAJ8527520.1"/>
    </source>
</evidence>
<gene>
    <name evidence="1" type="ORF">K7X08_014971</name>
</gene>
<dbReference type="AlphaFoldDB" id="A0A9Q1QUF9"/>
<proteinExistence type="predicted"/>
<organism evidence="1 2">
    <name type="scientific">Anisodus acutangulus</name>
    <dbReference type="NCBI Taxonomy" id="402998"/>
    <lineage>
        <taxon>Eukaryota</taxon>
        <taxon>Viridiplantae</taxon>
        <taxon>Streptophyta</taxon>
        <taxon>Embryophyta</taxon>
        <taxon>Tracheophyta</taxon>
        <taxon>Spermatophyta</taxon>
        <taxon>Magnoliopsida</taxon>
        <taxon>eudicotyledons</taxon>
        <taxon>Gunneridae</taxon>
        <taxon>Pentapetalae</taxon>
        <taxon>asterids</taxon>
        <taxon>lamiids</taxon>
        <taxon>Solanales</taxon>
        <taxon>Solanaceae</taxon>
        <taxon>Solanoideae</taxon>
        <taxon>Hyoscyameae</taxon>
        <taxon>Anisodus</taxon>
    </lineage>
</organism>
<accession>A0A9Q1QUF9</accession>
<name>A0A9Q1QUF9_9SOLA</name>
<protein>
    <submittedName>
        <fullName evidence="1">Uncharacterized protein</fullName>
    </submittedName>
</protein>
<evidence type="ECO:0000313" key="2">
    <source>
        <dbReference type="Proteomes" id="UP001152561"/>
    </source>
</evidence>
<comment type="caution">
    <text evidence="1">The sequence shown here is derived from an EMBL/GenBank/DDBJ whole genome shotgun (WGS) entry which is preliminary data.</text>
</comment>
<sequence>MADQKTTIIIGKLQNFIAKEISTAIELVNITTIASHELLHTLLDGFEIRLASLEGSSPSSDVGSLRTELKELRAAVDLAVYIQVQHLIEDDNSPIDTPADTRGKRKWDKRDELSDETLEATRARLHQIEDQQVHLFMQKSLVDNYLTLIPSETVSVSSSSVPDRATLPPPLPLPVLKPAGVVVVDDVAVDTKIDTS</sequence>
<dbReference type="Proteomes" id="UP001152561">
    <property type="component" value="Unassembled WGS sequence"/>
</dbReference>
<dbReference type="EMBL" id="JAJAGQ010000023">
    <property type="protein sequence ID" value="KAJ8527520.1"/>
    <property type="molecule type" value="Genomic_DNA"/>
</dbReference>